<dbReference type="VEuPathDB" id="FungiDB:CLUG_05243"/>
<dbReference type="HOGENOM" id="CLU_1532386_0_0_1"/>
<sequence length="175" mass="20233">MFVFLIALGPYSAWIVRIPYSSWIVRFSAWIVRLDASSRWCSVGNRRSAFVCRIFSCGGTFCGFGDKAYNWASGHFSVSKLLYFFSLFVSFLLRTLDTYSFYVFSKFLFMPCYLSLSFDGSACEHYCFLSCEYNEEKIRTEMRDPWSSYEVVQRASLRIYAKTTSSSLSKNCDSA</sequence>
<organism evidence="1 2">
    <name type="scientific">Clavispora lusitaniae (strain ATCC 42720)</name>
    <name type="common">Yeast</name>
    <name type="synonym">Candida lusitaniae</name>
    <dbReference type="NCBI Taxonomy" id="306902"/>
    <lineage>
        <taxon>Eukaryota</taxon>
        <taxon>Fungi</taxon>
        <taxon>Dikarya</taxon>
        <taxon>Ascomycota</taxon>
        <taxon>Saccharomycotina</taxon>
        <taxon>Pichiomycetes</taxon>
        <taxon>Metschnikowiaceae</taxon>
        <taxon>Clavispora</taxon>
    </lineage>
</organism>
<proteinExistence type="predicted"/>
<accession>C4YAL5</accession>
<dbReference type="InParanoid" id="C4YAL5"/>
<dbReference type="KEGG" id="clu:CLUG_05243"/>
<name>C4YAL5_CLAL4</name>
<dbReference type="EMBL" id="CH408082">
    <property type="protein sequence ID" value="EEQ41115.1"/>
    <property type="molecule type" value="Genomic_DNA"/>
</dbReference>
<reference evidence="1 2" key="1">
    <citation type="journal article" date="2009" name="Nature">
        <title>Evolution of pathogenicity and sexual reproduction in eight Candida genomes.</title>
        <authorList>
            <person name="Butler G."/>
            <person name="Rasmussen M.D."/>
            <person name="Lin M.F."/>
            <person name="Santos M.A."/>
            <person name="Sakthikumar S."/>
            <person name="Munro C.A."/>
            <person name="Rheinbay E."/>
            <person name="Grabherr M."/>
            <person name="Forche A."/>
            <person name="Reedy J.L."/>
            <person name="Agrafioti I."/>
            <person name="Arnaud M.B."/>
            <person name="Bates S."/>
            <person name="Brown A.J."/>
            <person name="Brunke S."/>
            <person name="Costanzo M.C."/>
            <person name="Fitzpatrick D.A."/>
            <person name="de Groot P.W."/>
            <person name="Harris D."/>
            <person name="Hoyer L.L."/>
            <person name="Hube B."/>
            <person name="Klis F.M."/>
            <person name="Kodira C."/>
            <person name="Lennard N."/>
            <person name="Logue M.E."/>
            <person name="Martin R."/>
            <person name="Neiman A.M."/>
            <person name="Nikolaou E."/>
            <person name="Quail M.A."/>
            <person name="Quinn J."/>
            <person name="Santos M.C."/>
            <person name="Schmitzberger F.F."/>
            <person name="Sherlock G."/>
            <person name="Shah P."/>
            <person name="Silverstein K.A."/>
            <person name="Skrzypek M.S."/>
            <person name="Soll D."/>
            <person name="Staggs R."/>
            <person name="Stansfield I."/>
            <person name="Stumpf M.P."/>
            <person name="Sudbery P.E."/>
            <person name="Srikantha T."/>
            <person name="Zeng Q."/>
            <person name="Berman J."/>
            <person name="Berriman M."/>
            <person name="Heitman J."/>
            <person name="Gow N.A."/>
            <person name="Lorenz M.C."/>
            <person name="Birren B.W."/>
            <person name="Kellis M."/>
            <person name="Cuomo C.A."/>
        </authorList>
    </citation>
    <scope>NUCLEOTIDE SEQUENCE [LARGE SCALE GENOMIC DNA]</scope>
    <source>
        <strain evidence="1 2">ATCC 42720</strain>
    </source>
</reference>
<evidence type="ECO:0000313" key="1">
    <source>
        <dbReference type="EMBL" id="EEQ41115.1"/>
    </source>
</evidence>
<dbReference type="AlphaFoldDB" id="C4YAL5"/>
<dbReference type="Proteomes" id="UP000007703">
    <property type="component" value="Unassembled WGS sequence"/>
</dbReference>
<protein>
    <submittedName>
        <fullName evidence="1">Uncharacterized protein</fullName>
    </submittedName>
</protein>
<evidence type="ECO:0000313" key="2">
    <source>
        <dbReference type="Proteomes" id="UP000007703"/>
    </source>
</evidence>
<gene>
    <name evidence="1" type="ORF">CLUG_05243</name>
</gene>